<reference evidence="1 2" key="1">
    <citation type="submission" date="2006-09" db="EMBL/GenBank/DDBJ databases">
        <authorList>
            <person name="Emerson D."/>
            <person name="Ferriera S."/>
            <person name="Johnson J."/>
            <person name="Kravitz S."/>
            <person name="Halpern A."/>
            <person name="Remington K."/>
            <person name="Beeson K."/>
            <person name="Tran B."/>
            <person name="Rogers Y.-H."/>
            <person name="Friedman R."/>
            <person name="Venter J.C."/>
        </authorList>
    </citation>
    <scope>NUCLEOTIDE SEQUENCE [LARGE SCALE GENOMIC DNA]</scope>
    <source>
        <strain evidence="1 2">PV-1</strain>
    </source>
</reference>
<dbReference type="RefSeq" id="WP_009850050.1">
    <property type="nucleotide sequence ID" value="NZ_DS022294.1"/>
</dbReference>
<dbReference type="STRING" id="314344.AL013_08835"/>
<dbReference type="Proteomes" id="UP000005297">
    <property type="component" value="Unassembled WGS sequence"/>
</dbReference>
<evidence type="ECO:0000313" key="2">
    <source>
        <dbReference type="Proteomes" id="UP000005297"/>
    </source>
</evidence>
<dbReference type="InterPro" id="IPR058240">
    <property type="entry name" value="rSAM_sf"/>
</dbReference>
<evidence type="ECO:0000313" key="1">
    <source>
        <dbReference type="EMBL" id="EAU53846.1"/>
    </source>
</evidence>
<accession>Q0EX28</accession>
<dbReference type="EMBL" id="AATS01000016">
    <property type="protein sequence ID" value="EAU53846.1"/>
    <property type="molecule type" value="Genomic_DNA"/>
</dbReference>
<dbReference type="InParanoid" id="Q0EX28"/>
<dbReference type="eggNOG" id="COG0731">
    <property type="taxonomic scope" value="Bacteria"/>
</dbReference>
<dbReference type="Gene3D" id="3.20.20.70">
    <property type="entry name" value="Aldolase class I"/>
    <property type="match status" value="1"/>
</dbReference>
<dbReference type="AlphaFoldDB" id="Q0EX28"/>
<evidence type="ECO:0008006" key="3">
    <source>
        <dbReference type="Google" id="ProtNLM"/>
    </source>
</evidence>
<name>Q0EX28_9PROT</name>
<organism evidence="1 2">
    <name type="scientific">Mariprofundus ferrooxydans PV-1</name>
    <dbReference type="NCBI Taxonomy" id="314345"/>
    <lineage>
        <taxon>Bacteria</taxon>
        <taxon>Pseudomonadati</taxon>
        <taxon>Pseudomonadota</taxon>
        <taxon>Candidatius Mariprofundia</taxon>
        <taxon>Mariprofundales</taxon>
        <taxon>Mariprofundaceae</taxon>
        <taxon>Mariprofundus</taxon>
    </lineage>
</organism>
<keyword evidence="2" id="KW-1185">Reference proteome</keyword>
<protein>
    <recommendedName>
        <fullName evidence="3">Radical SAM protein</fullName>
    </recommendedName>
</protein>
<dbReference type="HOGENOM" id="CLU_064707_0_0_0"/>
<sequence>MTQQLNTSNHDRNAAGMTYVYPVVSRRAGGVSIGINLNPNNACDWHCAYCQVPDLVRGAAPAIDLALLQTELEAMLKEVMHGEFMQQRVPADCRRLCDIAISGNGEPTGCRDFAAVVDVVVAMMQAQDLDIPLRLISNGSYADKPGVQQGLLQMAAHHGEVWVKVDSATAAGIKRINGVSLTPERLFHQVETTARLCPSWIQTCMAAWDGMPPSEHEVVAYLDFLRALKIVGVPVQGVLLYGLARASMQPEAVHLSALDQEWMERLAARIDQTGYAVQISF</sequence>
<comment type="caution">
    <text evidence="1">The sequence shown here is derived from an EMBL/GenBank/DDBJ whole genome shotgun (WGS) entry which is preliminary data.</text>
</comment>
<dbReference type="OrthoDB" id="9800840at2"/>
<dbReference type="SUPFAM" id="SSF102114">
    <property type="entry name" value="Radical SAM enzymes"/>
    <property type="match status" value="1"/>
</dbReference>
<gene>
    <name evidence="1" type="ORF">SPV1_12767</name>
</gene>
<dbReference type="InterPro" id="IPR013785">
    <property type="entry name" value="Aldolase_TIM"/>
</dbReference>
<proteinExistence type="predicted"/>